<evidence type="ECO:0000256" key="6">
    <source>
        <dbReference type="SAM" id="MobiDB-lite"/>
    </source>
</evidence>
<evidence type="ECO:0000313" key="9">
    <source>
        <dbReference type="Proteomes" id="UP000054558"/>
    </source>
</evidence>
<dbReference type="EMBL" id="DF237284">
    <property type="protein sequence ID" value="GAQ87159.1"/>
    <property type="molecule type" value="Genomic_DNA"/>
</dbReference>
<feature type="region of interest" description="Disordered" evidence="6">
    <location>
        <begin position="134"/>
        <end position="164"/>
    </location>
</feature>
<accession>A0A0U9HKE5</accession>
<feature type="domain" description="Glycosyltransferase 2-like" evidence="7">
    <location>
        <begin position="34"/>
        <end position="132"/>
    </location>
</feature>
<organism evidence="8 9">
    <name type="scientific">Klebsormidium nitens</name>
    <name type="common">Green alga</name>
    <name type="synonym">Ulothrix nitens</name>
    <dbReference type="NCBI Taxonomy" id="105231"/>
    <lineage>
        <taxon>Eukaryota</taxon>
        <taxon>Viridiplantae</taxon>
        <taxon>Streptophyta</taxon>
        <taxon>Klebsormidiophyceae</taxon>
        <taxon>Klebsormidiales</taxon>
        <taxon>Klebsormidiaceae</taxon>
        <taxon>Klebsormidium</taxon>
    </lineage>
</organism>
<dbReference type="CDD" id="cd02522">
    <property type="entry name" value="GT_2_like_a"/>
    <property type="match status" value="1"/>
</dbReference>
<evidence type="ECO:0000259" key="7">
    <source>
        <dbReference type="Pfam" id="PF00535"/>
    </source>
</evidence>
<keyword evidence="4" id="KW-0808">Transferase</keyword>
<dbReference type="PANTHER" id="PTHR43646">
    <property type="entry name" value="GLYCOSYLTRANSFERASE"/>
    <property type="match status" value="1"/>
</dbReference>
<evidence type="ECO:0000256" key="3">
    <source>
        <dbReference type="ARBA" id="ARBA00022676"/>
    </source>
</evidence>
<keyword evidence="9" id="KW-1185">Reference proteome</keyword>
<comment type="subcellular location">
    <subcellularLocation>
        <location evidence="1">Cell membrane</location>
    </subcellularLocation>
</comment>
<dbReference type="Gene3D" id="3.90.550.10">
    <property type="entry name" value="Spore Coat Polysaccharide Biosynthesis Protein SpsA, Chain A"/>
    <property type="match status" value="1"/>
</dbReference>
<dbReference type="AlphaFoldDB" id="A0A0U9HKE5"/>
<dbReference type="OMA" id="QMPYGDQ"/>
<proteinExistence type="predicted"/>
<dbReference type="SUPFAM" id="SSF53448">
    <property type="entry name" value="Nucleotide-diphospho-sugar transferases"/>
    <property type="match status" value="1"/>
</dbReference>
<dbReference type="STRING" id="105231.A0A0U9HKE5"/>
<dbReference type="InterPro" id="IPR001173">
    <property type="entry name" value="Glyco_trans_2-like"/>
</dbReference>
<dbReference type="Pfam" id="PF00535">
    <property type="entry name" value="Glycos_transf_2"/>
    <property type="match status" value="1"/>
</dbReference>
<protein>
    <recommendedName>
        <fullName evidence="7">Glycosyltransferase 2-like domain-containing protein</fullName>
    </recommendedName>
</protein>
<dbReference type="GO" id="GO:0016757">
    <property type="term" value="F:glycosyltransferase activity"/>
    <property type="evidence" value="ECO:0007669"/>
    <property type="project" value="UniProtKB-KW"/>
</dbReference>
<reference evidence="8 9" key="1">
    <citation type="journal article" date="2014" name="Nat. Commun.">
        <title>Klebsormidium flaccidum genome reveals primary factors for plant terrestrial adaptation.</title>
        <authorList>
            <person name="Hori K."/>
            <person name="Maruyama F."/>
            <person name="Fujisawa T."/>
            <person name="Togashi T."/>
            <person name="Yamamoto N."/>
            <person name="Seo M."/>
            <person name="Sato S."/>
            <person name="Yamada T."/>
            <person name="Mori H."/>
            <person name="Tajima N."/>
            <person name="Moriyama T."/>
            <person name="Ikeuchi M."/>
            <person name="Watanabe M."/>
            <person name="Wada H."/>
            <person name="Kobayashi K."/>
            <person name="Saito M."/>
            <person name="Masuda T."/>
            <person name="Sasaki-Sekimoto Y."/>
            <person name="Mashiguchi K."/>
            <person name="Awai K."/>
            <person name="Shimojima M."/>
            <person name="Masuda S."/>
            <person name="Iwai M."/>
            <person name="Nobusawa T."/>
            <person name="Narise T."/>
            <person name="Kondo S."/>
            <person name="Saito H."/>
            <person name="Sato R."/>
            <person name="Murakawa M."/>
            <person name="Ihara Y."/>
            <person name="Oshima-Yamada Y."/>
            <person name="Ohtaka K."/>
            <person name="Satoh M."/>
            <person name="Sonobe K."/>
            <person name="Ishii M."/>
            <person name="Ohtani R."/>
            <person name="Kanamori-Sato M."/>
            <person name="Honoki R."/>
            <person name="Miyazaki D."/>
            <person name="Mochizuki H."/>
            <person name="Umetsu J."/>
            <person name="Higashi K."/>
            <person name="Shibata D."/>
            <person name="Kamiya Y."/>
            <person name="Sato N."/>
            <person name="Nakamura Y."/>
            <person name="Tabata S."/>
            <person name="Ida S."/>
            <person name="Kurokawa K."/>
            <person name="Ohta H."/>
        </authorList>
    </citation>
    <scope>NUCLEOTIDE SEQUENCE [LARGE SCALE GENOMIC DNA]</scope>
    <source>
        <strain evidence="8 9">NIES-2285</strain>
    </source>
</reference>
<keyword evidence="5" id="KW-0472">Membrane</keyword>
<name>A0A0U9HKE5_KLENI</name>
<evidence type="ECO:0000256" key="1">
    <source>
        <dbReference type="ARBA" id="ARBA00004236"/>
    </source>
</evidence>
<sequence>MLVFPFLGRSKGTGNEATKKQEKAKEECSCETLSVIVPAFNEEANISGALKSARSPKDAERAAEIIVVDGGSTDKTREIAKSMGARVIEAPKGRSAQMNAGAQVAKGDVLLFLHSDCVLPPGYQSLILDAMCPSDTGSPSPPPEATLPQTKAGMARSRPPSPPGWGAFTKIALDGPGAGLRMVEKGVEMRTRWKHLPYGDQGIFVHRRLFEEVGGYRDMPLMEDYQLVRDLKKLSQPTLIDATITASARRWEKKGVLQTTLTNQFIIMAYKLGVPPSRLAVWYRGEGGYFWQLWKEDKGSK</sequence>
<evidence type="ECO:0000256" key="5">
    <source>
        <dbReference type="ARBA" id="ARBA00023136"/>
    </source>
</evidence>
<evidence type="ECO:0000256" key="4">
    <source>
        <dbReference type="ARBA" id="ARBA00022679"/>
    </source>
</evidence>
<dbReference type="InterPro" id="IPR029044">
    <property type="entry name" value="Nucleotide-diphossugar_trans"/>
</dbReference>
<keyword evidence="2" id="KW-1003">Cell membrane</keyword>
<dbReference type="InterPro" id="IPR026461">
    <property type="entry name" value="Trfase_2_rSAM/seldom_assoc"/>
</dbReference>
<dbReference type="Proteomes" id="UP000054558">
    <property type="component" value="Unassembled WGS sequence"/>
</dbReference>
<dbReference type="PANTHER" id="PTHR43646:SF2">
    <property type="entry name" value="GLYCOSYLTRANSFERASE 2-LIKE DOMAIN-CONTAINING PROTEIN"/>
    <property type="match status" value="1"/>
</dbReference>
<evidence type="ECO:0000256" key="2">
    <source>
        <dbReference type="ARBA" id="ARBA00022475"/>
    </source>
</evidence>
<gene>
    <name evidence="8" type="ORF">KFL_003350090</name>
</gene>
<evidence type="ECO:0000313" key="8">
    <source>
        <dbReference type="EMBL" id="GAQ87159.1"/>
    </source>
</evidence>
<keyword evidence="3" id="KW-0328">Glycosyltransferase</keyword>
<dbReference type="OrthoDB" id="191769at2759"/>
<dbReference type="GO" id="GO:0005886">
    <property type="term" value="C:plasma membrane"/>
    <property type="evidence" value="ECO:0007669"/>
    <property type="project" value="UniProtKB-SubCell"/>
</dbReference>